<organism evidence="2 3">
    <name type="scientific">Candidatus Sulfomarinibacter kjeldsenii</name>
    <dbReference type="NCBI Taxonomy" id="2885994"/>
    <lineage>
        <taxon>Bacteria</taxon>
        <taxon>Pseudomonadati</taxon>
        <taxon>Acidobacteriota</taxon>
        <taxon>Thermoanaerobaculia</taxon>
        <taxon>Thermoanaerobaculales</taxon>
        <taxon>Candidatus Sulfomarinibacteraceae</taxon>
        <taxon>Candidatus Sulfomarinibacter</taxon>
    </lineage>
</organism>
<dbReference type="EMBL" id="JACXWA010000120">
    <property type="protein sequence ID" value="MBD3871146.1"/>
    <property type="molecule type" value="Genomic_DNA"/>
</dbReference>
<dbReference type="SUPFAM" id="SSF50182">
    <property type="entry name" value="Sm-like ribonucleoproteins"/>
    <property type="match status" value="1"/>
</dbReference>
<feature type="region of interest" description="Disordered" evidence="1">
    <location>
        <begin position="1"/>
        <end position="32"/>
    </location>
</feature>
<dbReference type="Proteomes" id="UP000598633">
    <property type="component" value="Unassembled WGS sequence"/>
</dbReference>
<evidence type="ECO:0000256" key="1">
    <source>
        <dbReference type="SAM" id="MobiDB-lite"/>
    </source>
</evidence>
<dbReference type="Pfam" id="PF17209">
    <property type="entry name" value="Hfq"/>
    <property type="match status" value="1"/>
</dbReference>
<gene>
    <name evidence="2" type="ORF">IFJ97_07300</name>
</gene>
<dbReference type="GO" id="GO:0003723">
    <property type="term" value="F:RNA binding"/>
    <property type="evidence" value="ECO:0007669"/>
    <property type="project" value="InterPro"/>
</dbReference>
<accession>A0A8J7C5R7</accession>
<evidence type="ECO:0000313" key="3">
    <source>
        <dbReference type="Proteomes" id="UP000598633"/>
    </source>
</evidence>
<dbReference type="InterPro" id="IPR005001">
    <property type="entry name" value="Hfq"/>
</dbReference>
<evidence type="ECO:0000313" key="2">
    <source>
        <dbReference type="EMBL" id="MBD3871146.1"/>
    </source>
</evidence>
<proteinExistence type="predicted"/>
<dbReference type="Gene3D" id="2.30.30.100">
    <property type="match status" value="1"/>
</dbReference>
<comment type="caution">
    <text evidence="2">The sequence shown here is derived from an EMBL/GenBank/DDBJ whole genome shotgun (WGS) entry which is preliminary data.</text>
</comment>
<protein>
    <submittedName>
        <fullName evidence="2">RNA chaperone Hfq</fullName>
    </submittedName>
</protein>
<dbReference type="InterPro" id="IPR010920">
    <property type="entry name" value="LSM_dom_sf"/>
</dbReference>
<name>A0A8J7C5R7_9BACT</name>
<dbReference type="GO" id="GO:0006355">
    <property type="term" value="P:regulation of DNA-templated transcription"/>
    <property type="evidence" value="ECO:0007669"/>
    <property type="project" value="InterPro"/>
</dbReference>
<sequence>MSDRKLIRPSMNEMMDKFPTRTTGRRKQVPAEQTNAESFYYLKQMQNRTAMVVVLTDGTELKGWIEWYDKNCLKLNRVDAPNLLLFKHTVKFMFKEEELRSRRRRRPPASR</sequence>
<reference evidence="2 3" key="1">
    <citation type="submission" date="2020-08" db="EMBL/GenBank/DDBJ databases">
        <title>Acidobacteriota in marine sediments use diverse sulfur dissimilation pathways.</title>
        <authorList>
            <person name="Wasmund K."/>
        </authorList>
    </citation>
    <scope>NUCLEOTIDE SEQUENCE [LARGE SCALE GENOMIC DNA]</scope>
    <source>
        <strain evidence="2">MAG AM3-A</strain>
    </source>
</reference>
<dbReference type="AlphaFoldDB" id="A0A8J7C5R7"/>